<dbReference type="Gene3D" id="1.20.1280.50">
    <property type="match status" value="1"/>
</dbReference>
<dbReference type="Gene3D" id="3.80.10.10">
    <property type="entry name" value="Ribonuclease Inhibitor"/>
    <property type="match status" value="1"/>
</dbReference>
<organism evidence="2 3">
    <name type="scientific">Trichoderma gamsii</name>
    <dbReference type="NCBI Taxonomy" id="398673"/>
    <lineage>
        <taxon>Eukaryota</taxon>
        <taxon>Fungi</taxon>
        <taxon>Dikarya</taxon>
        <taxon>Ascomycota</taxon>
        <taxon>Pezizomycotina</taxon>
        <taxon>Sordariomycetes</taxon>
        <taxon>Hypocreomycetidae</taxon>
        <taxon>Hypocreales</taxon>
        <taxon>Hypocreaceae</taxon>
        <taxon>Trichoderma</taxon>
    </lineage>
</organism>
<dbReference type="SUPFAM" id="SSF81383">
    <property type="entry name" value="F-box domain"/>
    <property type="match status" value="1"/>
</dbReference>
<dbReference type="InterPro" id="IPR001810">
    <property type="entry name" value="F-box_dom"/>
</dbReference>
<evidence type="ECO:0000313" key="3">
    <source>
        <dbReference type="Proteomes" id="UP000236546"/>
    </source>
</evidence>
<feature type="domain" description="F-box" evidence="1">
    <location>
        <begin position="1"/>
        <end position="46"/>
    </location>
</feature>
<dbReference type="SUPFAM" id="SSF52047">
    <property type="entry name" value="RNI-like"/>
    <property type="match status" value="1"/>
</dbReference>
<accession>A0A2K0SXA3</accession>
<dbReference type="AlphaFoldDB" id="A0A2K0SXA3"/>
<gene>
    <name evidence="2" type="ORF">TGAMA5MH_10009</name>
</gene>
<proteinExistence type="predicted"/>
<dbReference type="OrthoDB" id="5410873at2759"/>
<evidence type="ECO:0000313" key="2">
    <source>
        <dbReference type="EMBL" id="PNP37910.1"/>
    </source>
</evidence>
<dbReference type="InterPro" id="IPR036047">
    <property type="entry name" value="F-box-like_dom_sf"/>
</dbReference>
<dbReference type="InterPro" id="IPR032675">
    <property type="entry name" value="LRR_dom_sf"/>
</dbReference>
<comment type="caution">
    <text evidence="2">The sequence shown here is derived from an EMBL/GenBank/DDBJ whole genome shotgun (WGS) entry which is preliminary data.</text>
</comment>
<sequence length="416" mass="47872">MASLIALPLELSLHIISFLDFSDKVHLSATCRSYRTQLIPEIFDRIQFTSDEASAAFALAAVEAYGQYTKTIEFTCQCDHEDNPPPTGPSLPPAACKVLKGLLTPNLHMVKLGFKFNLDDEDLDPFDIYDAPETADQVSMSEMYEKWRALMNETWEALVGNALVRELILDELPTKWTSTYYTDAFHRFLNQLESATIHISGIPYTEWRINITDEHEEFLNWLGAGFFRHMDGLKHLHLRATDPLGLANECRPYKELPLSPENLPALQSLTLEECFVSPELIPFIKRHAQVLKSLRLNECFCGENLSWAEFFDQVHEAMPSLTELIYRHKAPFTREEEEDMWWAEEPALLRVRQRLEADPTLNLFRRGFLDADTGVLFFDDLGDALKLFDQGDDQRAYVRLMGLVNRNRAEAKVDYR</sequence>
<dbReference type="CDD" id="cd09917">
    <property type="entry name" value="F-box_SF"/>
    <property type="match status" value="1"/>
</dbReference>
<dbReference type="Proteomes" id="UP000236546">
    <property type="component" value="Unassembled WGS sequence"/>
</dbReference>
<reference evidence="2 3" key="1">
    <citation type="submission" date="2017-02" db="EMBL/GenBank/DDBJ databases">
        <title>Genomes of Trichoderma spp. with biocontrol activity.</title>
        <authorList>
            <person name="Gardiner D."/>
            <person name="Kazan K."/>
            <person name="Vos C."/>
            <person name="Harvey P."/>
        </authorList>
    </citation>
    <scope>NUCLEOTIDE SEQUENCE [LARGE SCALE GENOMIC DNA]</scope>
    <source>
        <strain evidence="2 3">A5MH</strain>
    </source>
</reference>
<name>A0A2K0SXA3_9HYPO</name>
<dbReference type="EMBL" id="MTYH01000115">
    <property type="protein sequence ID" value="PNP37910.1"/>
    <property type="molecule type" value="Genomic_DNA"/>
</dbReference>
<evidence type="ECO:0000259" key="1">
    <source>
        <dbReference type="PROSITE" id="PS50181"/>
    </source>
</evidence>
<protein>
    <recommendedName>
        <fullName evidence="1">F-box domain-containing protein</fullName>
    </recommendedName>
</protein>
<dbReference type="Pfam" id="PF12937">
    <property type="entry name" value="F-box-like"/>
    <property type="match status" value="1"/>
</dbReference>
<dbReference type="PROSITE" id="PS50181">
    <property type="entry name" value="FBOX"/>
    <property type="match status" value="1"/>
</dbReference>